<reference evidence="10 11" key="1">
    <citation type="submission" date="2019-06" db="EMBL/GenBank/DDBJ databases">
        <title>Sorghum-associated microbial communities from plants grown in Nebraska, USA.</title>
        <authorList>
            <person name="Schachtman D."/>
        </authorList>
    </citation>
    <scope>NUCLEOTIDE SEQUENCE [LARGE SCALE GENOMIC DNA]</scope>
    <source>
        <strain evidence="10 11">1209</strain>
    </source>
</reference>
<evidence type="ECO:0000256" key="6">
    <source>
        <dbReference type="ARBA" id="ARBA00022777"/>
    </source>
</evidence>
<evidence type="ECO:0000256" key="7">
    <source>
        <dbReference type="ARBA" id="ARBA00022989"/>
    </source>
</evidence>
<dbReference type="InterPro" id="IPR003594">
    <property type="entry name" value="HATPase_dom"/>
</dbReference>
<protein>
    <recommendedName>
        <fullName evidence="2">histidine kinase</fullName>
        <ecNumber evidence="2">2.7.13.3</ecNumber>
    </recommendedName>
</protein>
<dbReference type="InterPro" id="IPR003661">
    <property type="entry name" value="HisK_dim/P_dom"/>
</dbReference>
<dbReference type="Pfam" id="PF02518">
    <property type="entry name" value="HATPase_c"/>
    <property type="match status" value="1"/>
</dbReference>
<dbReference type="PANTHER" id="PTHR45436:SF5">
    <property type="entry name" value="SENSOR HISTIDINE KINASE TRCS"/>
    <property type="match status" value="1"/>
</dbReference>
<dbReference type="Gene3D" id="3.30.565.10">
    <property type="entry name" value="Histidine kinase-like ATPase, C-terminal domain"/>
    <property type="match status" value="1"/>
</dbReference>
<evidence type="ECO:0000256" key="4">
    <source>
        <dbReference type="ARBA" id="ARBA00022679"/>
    </source>
</evidence>
<dbReference type="Gene3D" id="6.10.340.10">
    <property type="match status" value="1"/>
</dbReference>
<dbReference type="EMBL" id="VIWO01000003">
    <property type="protein sequence ID" value="TWF41281.1"/>
    <property type="molecule type" value="Genomic_DNA"/>
</dbReference>
<comment type="catalytic activity">
    <reaction evidence="1">
        <text>ATP + protein L-histidine = ADP + protein N-phospho-L-histidine.</text>
        <dbReference type="EC" id="2.7.13.3"/>
    </reaction>
</comment>
<evidence type="ECO:0000256" key="5">
    <source>
        <dbReference type="ARBA" id="ARBA00022692"/>
    </source>
</evidence>
<evidence type="ECO:0000313" key="10">
    <source>
        <dbReference type="EMBL" id="TWF41281.1"/>
    </source>
</evidence>
<dbReference type="SMART" id="SM00388">
    <property type="entry name" value="HisKA"/>
    <property type="match status" value="1"/>
</dbReference>
<evidence type="ECO:0000256" key="1">
    <source>
        <dbReference type="ARBA" id="ARBA00000085"/>
    </source>
</evidence>
<keyword evidence="5 8" id="KW-0812">Transmembrane</keyword>
<keyword evidence="4" id="KW-0808">Transferase</keyword>
<accession>A0A561PT47</accession>
<proteinExistence type="predicted"/>
<dbReference type="InterPro" id="IPR050428">
    <property type="entry name" value="TCS_sensor_his_kinase"/>
</dbReference>
<evidence type="ECO:0000313" key="11">
    <source>
        <dbReference type="Proteomes" id="UP000320811"/>
    </source>
</evidence>
<dbReference type="InterPro" id="IPR036097">
    <property type="entry name" value="HisK_dim/P_sf"/>
</dbReference>
<name>A0A561PT47_9BACT</name>
<dbReference type="SUPFAM" id="SSF55874">
    <property type="entry name" value="ATPase domain of HSP90 chaperone/DNA topoisomerase II/histidine kinase"/>
    <property type="match status" value="1"/>
</dbReference>
<feature type="transmembrane region" description="Helical" evidence="8">
    <location>
        <begin position="162"/>
        <end position="184"/>
    </location>
</feature>
<evidence type="ECO:0000256" key="2">
    <source>
        <dbReference type="ARBA" id="ARBA00012438"/>
    </source>
</evidence>
<dbReference type="Gene3D" id="1.10.287.130">
    <property type="match status" value="1"/>
</dbReference>
<dbReference type="GO" id="GO:0000155">
    <property type="term" value="F:phosphorelay sensor kinase activity"/>
    <property type="evidence" value="ECO:0007669"/>
    <property type="project" value="InterPro"/>
</dbReference>
<comment type="caution">
    <text evidence="10">The sequence shown here is derived from an EMBL/GenBank/DDBJ whole genome shotgun (WGS) entry which is preliminary data.</text>
</comment>
<dbReference type="CDD" id="cd00082">
    <property type="entry name" value="HisKA"/>
    <property type="match status" value="1"/>
</dbReference>
<dbReference type="PROSITE" id="PS50109">
    <property type="entry name" value="HIS_KIN"/>
    <property type="match status" value="1"/>
</dbReference>
<dbReference type="EC" id="2.7.13.3" evidence="2"/>
<evidence type="ECO:0000259" key="9">
    <source>
        <dbReference type="PROSITE" id="PS50109"/>
    </source>
</evidence>
<dbReference type="InterPro" id="IPR005467">
    <property type="entry name" value="His_kinase_dom"/>
</dbReference>
<feature type="transmembrane region" description="Helical" evidence="8">
    <location>
        <begin position="37"/>
        <end position="57"/>
    </location>
</feature>
<keyword evidence="8" id="KW-0472">Membrane</keyword>
<dbReference type="PANTHER" id="PTHR45436">
    <property type="entry name" value="SENSOR HISTIDINE KINASE YKOH"/>
    <property type="match status" value="1"/>
</dbReference>
<dbReference type="Proteomes" id="UP000320811">
    <property type="component" value="Unassembled WGS sequence"/>
</dbReference>
<keyword evidence="7 8" id="KW-1133">Transmembrane helix</keyword>
<dbReference type="GO" id="GO:0005886">
    <property type="term" value="C:plasma membrane"/>
    <property type="evidence" value="ECO:0007669"/>
    <property type="project" value="TreeGrafter"/>
</dbReference>
<dbReference type="InterPro" id="IPR036890">
    <property type="entry name" value="HATPase_C_sf"/>
</dbReference>
<gene>
    <name evidence="10" type="ORF">FHW36_10385</name>
</gene>
<dbReference type="AlphaFoldDB" id="A0A561PT47"/>
<dbReference type="SUPFAM" id="SSF47384">
    <property type="entry name" value="Homodimeric domain of signal transducing histidine kinase"/>
    <property type="match status" value="1"/>
</dbReference>
<dbReference type="Pfam" id="PF00512">
    <property type="entry name" value="HisKA"/>
    <property type="match status" value="1"/>
</dbReference>
<keyword evidence="11" id="KW-1185">Reference proteome</keyword>
<organism evidence="10 11">
    <name type="scientific">Chitinophaga polysaccharea</name>
    <dbReference type="NCBI Taxonomy" id="1293035"/>
    <lineage>
        <taxon>Bacteria</taxon>
        <taxon>Pseudomonadati</taxon>
        <taxon>Bacteroidota</taxon>
        <taxon>Chitinophagia</taxon>
        <taxon>Chitinophagales</taxon>
        <taxon>Chitinophagaceae</taxon>
        <taxon>Chitinophaga</taxon>
    </lineage>
</organism>
<evidence type="ECO:0000256" key="3">
    <source>
        <dbReference type="ARBA" id="ARBA00022553"/>
    </source>
</evidence>
<feature type="domain" description="Histidine kinase" evidence="9">
    <location>
        <begin position="247"/>
        <end position="449"/>
    </location>
</feature>
<evidence type="ECO:0000256" key="8">
    <source>
        <dbReference type="SAM" id="Phobius"/>
    </source>
</evidence>
<keyword evidence="3" id="KW-0597">Phosphoprotein</keyword>
<keyword evidence="6 10" id="KW-0418">Kinase</keyword>
<sequence length="449" mass="51561">MVKTISKPYMAQDTASVKISLTVKKDTHSMKLLTKTMVYFLLIMLPVFTAGAFYLYATFNKEIKHETDEELVNDKLQWMRYLDTATINNPVFAINTPEFNLQPTDKPVQTKHKLKGVSIYQEPEDTYAPFRQLTQVIAVNNKNYQLTLRKSLIEKDDLIKNIIHVMLAAFGGLFLFVLLSNWLISKSIWKPFYASLDKIQRLQLNKLENTVFDHTATHEFNQLNAALNNMTTRIHQDYTNIKELTEDAAHEMQTPLAIAQSKLELLLQDDSLSETQLKGILTSYDELQRLSRLNHNLLLLAKIENQQYPVTDQPDLCTVVEKYLSLFEELIREKELQIHTDMIATAPWPLHPALTDILVSNLLGNAIKYNYPHGNVRIHISAQTFSISNTSELPQIPPDILFQRFKKQHNVYTNSNGLGLAIVKKIADSYQLSIQYSYENGWHTFSAGI</sequence>